<protein>
    <submittedName>
        <fullName evidence="1">Lytic murein transglycosylase</fullName>
    </submittedName>
</protein>
<reference evidence="1 2" key="1">
    <citation type="submission" date="2011-05" db="EMBL/GenBank/DDBJ databases">
        <authorList>
            <person name="Muzny D."/>
            <person name="Qin X."/>
            <person name="Deng J."/>
            <person name="Jiang H."/>
            <person name="Liu Y."/>
            <person name="Qu J."/>
            <person name="Song X.-Z."/>
            <person name="Zhang L."/>
            <person name="Thornton R."/>
            <person name="Coyle M."/>
            <person name="Francisco L."/>
            <person name="Jackson L."/>
            <person name="Javaid M."/>
            <person name="Korchina V."/>
            <person name="Kovar C."/>
            <person name="Mata R."/>
            <person name="Mathew T."/>
            <person name="Ngo R."/>
            <person name="Nguyen L."/>
            <person name="Nguyen N."/>
            <person name="Okwuonu G."/>
            <person name="Ongeri F."/>
            <person name="Pham C."/>
            <person name="Simmons D."/>
            <person name="Wilczek-Boney K."/>
            <person name="Hale W."/>
            <person name="Jakkamsetti A."/>
            <person name="Pham P."/>
            <person name="Ruth R."/>
            <person name="San Lucas F."/>
            <person name="Warren J."/>
            <person name="Zhang J."/>
            <person name="Zhao Z."/>
            <person name="Zhou C."/>
            <person name="Zhu D."/>
            <person name="Lee S."/>
            <person name="Bess C."/>
            <person name="Blankenburg K."/>
            <person name="Forbes L."/>
            <person name="Fu Q."/>
            <person name="Gubbala S."/>
            <person name="Hirani K."/>
            <person name="Jayaseelan J.C."/>
            <person name="Lara F."/>
            <person name="Munidasa M."/>
            <person name="Palculict T."/>
            <person name="Patil S."/>
            <person name="Pu L.-L."/>
            <person name="Saada N."/>
            <person name="Tang L."/>
            <person name="Weissenberger G."/>
            <person name="Zhu Y."/>
            <person name="Hemphill L."/>
            <person name="Shang Y."/>
            <person name="Youmans B."/>
            <person name="Ayvaz T."/>
            <person name="Ross M."/>
            <person name="Santibanez J."/>
            <person name="Aqrawi P."/>
            <person name="Gross S."/>
            <person name="Joshi V."/>
            <person name="Fowler G."/>
            <person name="Nazareth L."/>
            <person name="Reid J."/>
            <person name="Worley K."/>
            <person name="Petrosino J."/>
            <person name="Highlander S."/>
            <person name="Gibbs R."/>
        </authorList>
    </citation>
    <scope>NUCLEOTIDE SEQUENCE [LARGE SCALE GENOMIC DNA]</scope>
    <source>
        <strain evidence="1 2">871</strain>
    </source>
</reference>
<dbReference type="PATRIC" id="fig|1032488.3.peg.665"/>
<name>G4CGJ1_9NEIS</name>
<dbReference type="EMBL" id="AGAY01000025">
    <property type="protein sequence ID" value="EGY53042.1"/>
    <property type="molecule type" value="Genomic_DNA"/>
</dbReference>
<keyword evidence="2" id="KW-1185">Reference proteome</keyword>
<proteinExistence type="predicted"/>
<accession>G4CGJ1</accession>
<comment type="caution">
    <text evidence="1">The sequence shown here is derived from an EMBL/GenBank/DDBJ whole genome shotgun (WGS) entry which is preliminary data.</text>
</comment>
<dbReference type="Proteomes" id="UP000003019">
    <property type="component" value="Unassembled WGS sequence"/>
</dbReference>
<evidence type="ECO:0000313" key="2">
    <source>
        <dbReference type="Proteomes" id="UP000003019"/>
    </source>
</evidence>
<dbReference type="HOGENOM" id="CLU_2863162_0_0_4"/>
<evidence type="ECO:0000313" key="1">
    <source>
        <dbReference type="EMBL" id="EGY53042.1"/>
    </source>
</evidence>
<gene>
    <name evidence="1" type="ORF">HMPREF9371_0730</name>
</gene>
<dbReference type="AlphaFoldDB" id="G4CGJ1"/>
<sequence length="64" mass="7379">MSHHIFHILKMRVPGEIVAALWGDFRAHRVVLEEKCMLQTRKNVGKRRQGHGVLPWILRSGSPP</sequence>
<organism evidence="1 2">
    <name type="scientific">Neisseria shayeganii 871</name>
    <dbReference type="NCBI Taxonomy" id="1032488"/>
    <lineage>
        <taxon>Bacteria</taxon>
        <taxon>Pseudomonadati</taxon>
        <taxon>Pseudomonadota</taxon>
        <taxon>Betaproteobacteria</taxon>
        <taxon>Neisseriales</taxon>
        <taxon>Neisseriaceae</taxon>
        <taxon>Neisseria</taxon>
    </lineage>
</organism>